<dbReference type="SUPFAM" id="SSF111283">
    <property type="entry name" value="Putative modulator of DNA gyrase, PmbA/TldD"/>
    <property type="match status" value="1"/>
</dbReference>
<dbReference type="Pfam" id="PF19290">
    <property type="entry name" value="PmbA_TldD_2nd"/>
    <property type="match status" value="1"/>
</dbReference>
<feature type="domain" description="Metalloprotease TldD/E C-terminal" evidence="3">
    <location>
        <begin position="237"/>
        <end position="447"/>
    </location>
</feature>
<evidence type="ECO:0000259" key="3">
    <source>
        <dbReference type="Pfam" id="PF19289"/>
    </source>
</evidence>
<dbReference type="InterPro" id="IPR047657">
    <property type="entry name" value="PmbA"/>
</dbReference>
<protein>
    <submittedName>
        <fullName evidence="5">TldD/PmbA family protein</fullName>
    </submittedName>
</protein>
<proteinExistence type="inferred from homology"/>
<dbReference type="InterPro" id="IPR045570">
    <property type="entry name" value="Metalloprtase-TldD/E_cen_dom"/>
</dbReference>
<dbReference type="Pfam" id="PF19289">
    <property type="entry name" value="PmbA_TldD_3rd"/>
    <property type="match status" value="1"/>
</dbReference>
<dbReference type="Gene3D" id="3.30.2290.10">
    <property type="entry name" value="PmbA/TldD superfamily"/>
    <property type="match status" value="1"/>
</dbReference>
<dbReference type="GO" id="GO:0006508">
    <property type="term" value="P:proteolysis"/>
    <property type="evidence" value="ECO:0007669"/>
    <property type="project" value="InterPro"/>
</dbReference>
<dbReference type="Pfam" id="PF01523">
    <property type="entry name" value="PmbA_TldD_1st"/>
    <property type="match status" value="1"/>
</dbReference>
<reference evidence="5 6" key="1">
    <citation type="journal article" date="2017" name="ISME J.">
        <title>Energy and carbon metabolisms in a deep terrestrial subsurface fluid microbial community.</title>
        <authorList>
            <person name="Momper L."/>
            <person name="Jungbluth S.P."/>
            <person name="Lee M.D."/>
            <person name="Amend J.P."/>
        </authorList>
    </citation>
    <scope>NUCLEOTIDE SEQUENCE [LARGE SCALE GENOMIC DNA]</scope>
    <source>
        <strain evidence="5">SURF_17</strain>
    </source>
</reference>
<feature type="non-terminal residue" evidence="5">
    <location>
        <position position="447"/>
    </location>
</feature>
<comment type="similarity">
    <text evidence="1">Belongs to the peptidase U62 family.</text>
</comment>
<dbReference type="InterPro" id="IPR002510">
    <property type="entry name" value="Metalloprtase-TldD/E_N"/>
</dbReference>
<dbReference type="PANTHER" id="PTHR43421:SF1">
    <property type="entry name" value="METALLOPROTEASE PMBA"/>
    <property type="match status" value="1"/>
</dbReference>
<gene>
    <name evidence="5" type="ORF">C4532_05475</name>
</gene>
<dbReference type="AlphaFoldDB" id="A0A419F325"/>
<feature type="domain" description="Metalloprotease TldD/E central" evidence="4">
    <location>
        <begin position="128"/>
        <end position="229"/>
    </location>
</feature>
<dbReference type="PANTHER" id="PTHR43421">
    <property type="entry name" value="METALLOPROTEASE PMBA"/>
    <property type="match status" value="1"/>
</dbReference>
<dbReference type="Proteomes" id="UP000285961">
    <property type="component" value="Unassembled WGS sequence"/>
</dbReference>
<dbReference type="InterPro" id="IPR035068">
    <property type="entry name" value="TldD/PmbA_N"/>
</dbReference>
<evidence type="ECO:0000256" key="1">
    <source>
        <dbReference type="ARBA" id="ARBA00005836"/>
    </source>
</evidence>
<dbReference type="InterPro" id="IPR036059">
    <property type="entry name" value="TldD/PmbA_sf"/>
</dbReference>
<evidence type="ECO:0000259" key="2">
    <source>
        <dbReference type="Pfam" id="PF01523"/>
    </source>
</evidence>
<evidence type="ECO:0000259" key="4">
    <source>
        <dbReference type="Pfam" id="PF19290"/>
    </source>
</evidence>
<sequence length="447" mass="47171">MTRTSDETIVRLAIEAALQAGASAAEGFFSRSSSTTVEVSGGKVENVKVRDGSGIGVRVLVETRLGFAHTSDLSDSAVKKTAKDAVANAQSSAPDPYNRLPAFISADKYRTELGLAPLDEALVSGRIGMEERIDRALSMESTARAYDKRIAKVRQSSVSDAVHESYVSNSNGVGIHHRITSCTASILAVAEANGEASQMGWDFEHSFAFKDLHVKPVGARAAQRALELLGARKIETATVPVILDAPVAGEFLAAVGQALMADQVQKRKSLFAGRVGENVANDAVTIIDDGMYERGIAPAPADGEGVPSQKTVLIDSGTLKGFLHNAYTAARDGVASTGNGVRSSYASLPEVGPSNFYLVPGTVTRTDLIAGCSRAYLVTDVMGMHTVDSVSGDFSVGATGLWIEDGKVKFPVRETTIAGNVRDVLLNIKAVGDDLKFYSRFGSPTIL</sequence>
<name>A0A419F325_9BACT</name>
<organism evidence="5 6">
    <name type="scientific">Candidatus Abyssobacteria bacterium SURF_17</name>
    <dbReference type="NCBI Taxonomy" id="2093361"/>
    <lineage>
        <taxon>Bacteria</taxon>
        <taxon>Pseudomonadati</taxon>
        <taxon>Candidatus Hydrogenedentota</taxon>
        <taxon>Candidatus Abyssobacteria</taxon>
    </lineage>
</organism>
<dbReference type="EMBL" id="QZKI01000039">
    <property type="protein sequence ID" value="RJP72786.1"/>
    <property type="molecule type" value="Genomic_DNA"/>
</dbReference>
<evidence type="ECO:0000313" key="5">
    <source>
        <dbReference type="EMBL" id="RJP72786.1"/>
    </source>
</evidence>
<dbReference type="GO" id="GO:0008237">
    <property type="term" value="F:metallopeptidase activity"/>
    <property type="evidence" value="ECO:0007669"/>
    <property type="project" value="InterPro"/>
</dbReference>
<dbReference type="InterPro" id="IPR045569">
    <property type="entry name" value="Metalloprtase-TldD/E_C"/>
</dbReference>
<accession>A0A419F325</accession>
<dbReference type="GO" id="GO:0005829">
    <property type="term" value="C:cytosol"/>
    <property type="evidence" value="ECO:0007669"/>
    <property type="project" value="TreeGrafter"/>
</dbReference>
<evidence type="ECO:0000313" key="6">
    <source>
        <dbReference type="Proteomes" id="UP000285961"/>
    </source>
</evidence>
<feature type="domain" description="Metalloprotease TldD/E N-terminal" evidence="2">
    <location>
        <begin position="25"/>
        <end position="89"/>
    </location>
</feature>
<comment type="caution">
    <text evidence="5">The sequence shown here is derived from an EMBL/GenBank/DDBJ whole genome shotgun (WGS) entry which is preliminary data.</text>
</comment>